<keyword evidence="3" id="KW-1185">Reference proteome</keyword>
<organism evidence="2 3">
    <name type="scientific">Coccomyxa subellipsoidea (strain C-169)</name>
    <name type="common">Green microalga</name>
    <dbReference type="NCBI Taxonomy" id="574566"/>
    <lineage>
        <taxon>Eukaryota</taxon>
        <taxon>Viridiplantae</taxon>
        <taxon>Chlorophyta</taxon>
        <taxon>core chlorophytes</taxon>
        <taxon>Trebouxiophyceae</taxon>
        <taxon>Trebouxiophyceae incertae sedis</taxon>
        <taxon>Coccomyxaceae</taxon>
        <taxon>Coccomyxa</taxon>
        <taxon>Coccomyxa subellipsoidea</taxon>
    </lineage>
</organism>
<dbReference type="OrthoDB" id="516034at2759"/>
<sequence>MIVALLGVVFLHSPVNVLSCSVVEFAESGLAAHVGGLWGALPALYGSNGSIYIDNEKFPYKCTEDGGWHDFFKTEPGFLKPWTPEVAKTESCAYYTYGDMGQESKAIGISHVQARFEPGITWRFQPDVQREVDAALAVLDGYAKPTIAFHVRGGDKPTEDAIVGRRTTGPTDLVNTFMDNFVSVRGGTCVLIGDDQNAIAEMEKLVYQNIGCTVAHPSKYYRPQGHHQATFNSLPLQDRCRESIQLLKDLEMMAHADYFVGSSTSGIPHIIATLRMTVYTKSQVTFADVGYHDMGARIRRHFGIGGFENVTIDGVGKAAQRKHRQRWSP</sequence>
<evidence type="ECO:0000256" key="1">
    <source>
        <dbReference type="SAM" id="SignalP"/>
    </source>
</evidence>
<dbReference type="KEGG" id="csl:COCSUDRAFT_56728"/>
<accession>I0YSZ4</accession>
<reference evidence="2 3" key="1">
    <citation type="journal article" date="2012" name="Genome Biol.">
        <title>The genome of the polar eukaryotic microalga coccomyxa subellipsoidea reveals traits of cold adaptation.</title>
        <authorList>
            <person name="Blanc G."/>
            <person name="Agarkova I."/>
            <person name="Grimwood J."/>
            <person name="Kuo A."/>
            <person name="Brueggeman A."/>
            <person name="Dunigan D."/>
            <person name="Gurnon J."/>
            <person name="Ladunga I."/>
            <person name="Lindquist E."/>
            <person name="Lucas S."/>
            <person name="Pangilinan J."/>
            <person name="Proschold T."/>
            <person name="Salamov A."/>
            <person name="Schmutz J."/>
            <person name="Weeks D."/>
            <person name="Yamada T."/>
            <person name="Claverie J.M."/>
            <person name="Grigoriev I."/>
            <person name="Van Etten J."/>
            <person name="Lomsadze A."/>
            <person name="Borodovsky M."/>
        </authorList>
    </citation>
    <scope>NUCLEOTIDE SEQUENCE [LARGE SCALE GENOMIC DNA]</scope>
    <source>
        <strain evidence="2 3">C-169</strain>
    </source>
</reference>
<protein>
    <recommendedName>
        <fullName evidence="4">O-fucosyltransferase family protein</fullName>
    </recommendedName>
</protein>
<evidence type="ECO:0000313" key="3">
    <source>
        <dbReference type="Proteomes" id="UP000007264"/>
    </source>
</evidence>
<keyword evidence="1" id="KW-0732">Signal</keyword>
<dbReference type="RefSeq" id="XP_005646057.1">
    <property type="nucleotide sequence ID" value="XM_005646000.1"/>
</dbReference>
<dbReference type="Gene3D" id="3.40.50.11350">
    <property type="match status" value="1"/>
</dbReference>
<name>I0YSZ4_COCSC</name>
<gene>
    <name evidence="2" type="ORF">COCSUDRAFT_56728</name>
</gene>
<comment type="caution">
    <text evidence="2">The sequence shown here is derived from an EMBL/GenBank/DDBJ whole genome shotgun (WGS) entry which is preliminary data.</text>
</comment>
<dbReference type="Proteomes" id="UP000007264">
    <property type="component" value="Unassembled WGS sequence"/>
</dbReference>
<dbReference type="EMBL" id="AGSI01000012">
    <property type="protein sequence ID" value="EIE21513.1"/>
    <property type="molecule type" value="Genomic_DNA"/>
</dbReference>
<proteinExistence type="predicted"/>
<evidence type="ECO:0008006" key="4">
    <source>
        <dbReference type="Google" id="ProtNLM"/>
    </source>
</evidence>
<feature type="chain" id="PRO_5003637261" description="O-fucosyltransferase family protein" evidence="1">
    <location>
        <begin position="20"/>
        <end position="329"/>
    </location>
</feature>
<feature type="signal peptide" evidence="1">
    <location>
        <begin position="1"/>
        <end position="19"/>
    </location>
</feature>
<dbReference type="AlphaFoldDB" id="I0YSZ4"/>
<evidence type="ECO:0000313" key="2">
    <source>
        <dbReference type="EMBL" id="EIE21513.1"/>
    </source>
</evidence>
<dbReference type="GeneID" id="17039497"/>